<comment type="cofactor">
    <cofactor evidence="3">
        <name>FAD</name>
        <dbReference type="ChEBI" id="CHEBI:57692"/>
    </cofactor>
    <text evidence="3">Binds 1 FAD per dimer.</text>
</comment>
<dbReference type="InterPro" id="IPR014729">
    <property type="entry name" value="Rossmann-like_a/b/a_fold"/>
</dbReference>
<feature type="domain" description="Electron transfer flavoprotein alpha subunit C-terminal" evidence="5">
    <location>
        <begin position="243"/>
        <end position="321"/>
    </location>
</feature>
<evidence type="ECO:0000256" key="3">
    <source>
        <dbReference type="PIRSR" id="PIRSR000089-1"/>
    </source>
</evidence>
<reference evidence="7" key="1">
    <citation type="submission" date="2017-05" db="EMBL/GenBank/DDBJ databases">
        <title>Polyphasic characterization of four soil-derived phenanthrene-degrading Acidovorax strains and proposal of Acidovorax phenanthrenivorans sp. nov.</title>
        <authorList>
            <person name="Singleton D."/>
            <person name="Lee J."/>
            <person name="Dickey A.N."/>
            <person name="Stroud A."/>
            <person name="Scholl E.H."/>
            <person name="Wright F.A."/>
            <person name="Aitken M.D."/>
        </authorList>
    </citation>
    <scope>NUCLEOTIDE SEQUENCE</scope>
    <source>
        <strain evidence="7">P4</strain>
    </source>
</reference>
<dbReference type="OrthoDB" id="9770286at2"/>
<feature type="binding site" evidence="3">
    <location>
        <begin position="293"/>
        <end position="297"/>
    </location>
    <ligand>
        <name>FAD</name>
        <dbReference type="ChEBI" id="CHEBI:57692"/>
    </ligand>
</feature>
<dbReference type="PIRSF" id="PIRSF000089">
    <property type="entry name" value="Electra_flavoP_a"/>
    <property type="match status" value="1"/>
</dbReference>
<dbReference type="KEGG" id="acip:CBP36_07185"/>
<comment type="similarity">
    <text evidence="1">Belongs to the ETF alpha-subunit/FixB family.</text>
</comment>
<keyword evidence="3" id="KW-0274">FAD</keyword>
<dbReference type="InterPro" id="IPR029035">
    <property type="entry name" value="DHS-like_NAD/FAD-binding_dom"/>
</dbReference>
<feature type="binding site" evidence="3">
    <location>
        <begin position="310"/>
        <end position="317"/>
    </location>
    <ligand>
        <name>FAD</name>
        <dbReference type="ChEBI" id="CHEBI:57692"/>
    </ligand>
</feature>
<dbReference type="PANTHER" id="PTHR43153">
    <property type="entry name" value="ELECTRON TRANSFER FLAVOPROTEIN ALPHA"/>
    <property type="match status" value="1"/>
</dbReference>
<feature type="domain" description="Electron transfer flavoprotein alpha/beta-subunit N-terminal" evidence="6">
    <location>
        <begin position="63"/>
        <end position="209"/>
    </location>
</feature>
<evidence type="ECO:0000256" key="4">
    <source>
        <dbReference type="SAM" id="MobiDB-lite"/>
    </source>
</evidence>
<dbReference type="PANTHER" id="PTHR43153:SF1">
    <property type="entry name" value="ELECTRON TRANSFER FLAVOPROTEIN SUBUNIT ALPHA, MITOCHONDRIAL"/>
    <property type="match status" value="1"/>
</dbReference>
<dbReference type="SUPFAM" id="SSF52402">
    <property type="entry name" value="Adenine nucleotide alpha hydrolases-like"/>
    <property type="match status" value="1"/>
</dbReference>
<dbReference type="Gene3D" id="3.40.50.1220">
    <property type="entry name" value="TPP-binding domain"/>
    <property type="match status" value="1"/>
</dbReference>
<dbReference type="Pfam" id="PF01012">
    <property type="entry name" value="ETF"/>
    <property type="match status" value="1"/>
</dbReference>
<dbReference type="SUPFAM" id="SSF52467">
    <property type="entry name" value="DHS-like NAD/FAD-binding domain"/>
    <property type="match status" value="1"/>
</dbReference>
<feature type="binding site" evidence="3">
    <location>
        <position position="254"/>
    </location>
    <ligand>
        <name>FAD</name>
        <dbReference type="ChEBI" id="CHEBI:57692"/>
    </ligand>
</feature>
<dbReference type="InterPro" id="IPR014730">
    <property type="entry name" value="ETF_a/b_N"/>
</dbReference>
<keyword evidence="2" id="KW-0249">Electron transport</keyword>
<evidence type="ECO:0000259" key="6">
    <source>
        <dbReference type="Pfam" id="PF01012"/>
    </source>
</evidence>
<dbReference type="InterPro" id="IPR014731">
    <property type="entry name" value="ETF_asu_C"/>
</dbReference>
<sequence>MGRHRACVRTRAHHGLPHARRGRGRPGPRTGHFVADFWRNRMTTARRIAVLLPPAEAGDNPEKLLVAAAALAQGGTLDVLALRQSGAAPLPPQNLAAPTRWWDLSHPTLARFDADNLVPLFAQAIDIAGLNTPTLLLLPQGPLGEECAARLASLLQGVSLGRCTDLALAGEEVVGTRPAYGGRVALQLASAAACCLATWRPAAPAPVTAQWASPQVHQAVLSAVLPPAPEATVDEAMDKMPALEGARLVVSGGRGMQGETGFALLGRIAGQLGAALGGSLPTVDAGWVPVARQIGQSGKFVSPRIYFTVGVSGTPQHMAGVSSDSRIIAVNKDPGAPIFARADVGVVAEWQELLPLLAEELEAAAVATDR</sequence>
<accession>A0A240UC26</accession>
<keyword evidence="3" id="KW-0285">Flavoprotein</keyword>
<dbReference type="Gene3D" id="3.40.50.620">
    <property type="entry name" value="HUPs"/>
    <property type="match status" value="1"/>
</dbReference>
<evidence type="ECO:0000256" key="2">
    <source>
        <dbReference type="ARBA" id="ARBA00022982"/>
    </source>
</evidence>
<dbReference type="GO" id="GO:0009055">
    <property type="term" value="F:electron transfer activity"/>
    <property type="evidence" value="ECO:0007669"/>
    <property type="project" value="InterPro"/>
</dbReference>
<dbReference type="Pfam" id="PF00766">
    <property type="entry name" value="ETF_alpha"/>
    <property type="match status" value="1"/>
</dbReference>
<dbReference type="EMBL" id="CP021366">
    <property type="protein sequence ID" value="ART58666.1"/>
    <property type="molecule type" value="Genomic_DNA"/>
</dbReference>
<dbReference type="Proteomes" id="UP000194440">
    <property type="component" value="Chromosome"/>
</dbReference>
<keyword evidence="8" id="KW-1185">Reference proteome</keyword>
<dbReference type="InterPro" id="IPR001308">
    <property type="entry name" value="ETF_a/FixB"/>
</dbReference>
<organism evidence="7 8">
    <name type="scientific">Acidovorax carolinensis</name>
    <dbReference type="NCBI Taxonomy" id="553814"/>
    <lineage>
        <taxon>Bacteria</taxon>
        <taxon>Pseudomonadati</taxon>
        <taxon>Pseudomonadota</taxon>
        <taxon>Betaproteobacteria</taxon>
        <taxon>Burkholderiales</taxon>
        <taxon>Comamonadaceae</taxon>
        <taxon>Acidovorax</taxon>
    </lineage>
</organism>
<feature type="binding site" evidence="3">
    <location>
        <position position="331"/>
    </location>
    <ligand>
        <name>FAD</name>
        <dbReference type="ChEBI" id="CHEBI:57692"/>
    </ligand>
</feature>
<evidence type="ECO:0000313" key="7">
    <source>
        <dbReference type="EMBL" id="ART58666.1"/>
    </source>
</evidence>
<evidence type="ECO:0000313" key="8">
    <source>
        <dbReference type="Proteomes" id="UP000194440"/>
    </source>
</evidence>
<keyword evidence="2" id="KW-0813">Transport</keyword>
<protein>
    <recommendedName>
        <fullName evidence="9">Electron transfer flavoprotein alpha/beta-subunit N-terminal domain-containing protein</fullName>
    </recommendedName>
</protein>
<proteinExistence type="inferred from homology"/>
<evidence type="ECO:0000259" key="5">
    <source>
        <dbReference type="Pfam" id="PF00766"/>
    </source>
</evidence>
<dbReference type="GO" id="GO:0033539">
    <property type="term" value="P:fatty acid beta-oxidation using acyl-CoA dehydrogenase"/>
    <property type="evidence" value="ECO:0007669"/>
    <property type="project" value="TreeGrafter"/>
</dbReference>
<evidence type="ECO:0008006" key="9">
    <source>
        <dbReference type="Google" id="ProtNLM"/>
    </source>
</evidence>
<feature type="region of interest" description="Disordered" evidence="4">
    <location>
        <begin position="1"/>
        <end position="30"/>
    </location>
</feature>
<feature type="compositionally biased region" description="Basic residues" evidence="4">
    <location>
        <begin position="1"/>
        <end position="26"/>
    </location>
</feature>
<dbReference type="GO" id="GO:0050660">
    <property type="term" value="F:flavin adenine dinucleotide binding"/>
    <property type="evidence" value="ECO:0007669"/>
    <property type="project" value="InterPro"/>
</dbReference>
<name>A0A240UC26_9BURK</name>
<gene>
    <name evidence="7" type="ORF">CBP36_07185</name>
</gene>
<dbReference type="AlphaFoldDB" id="A0A240UC26"/>
<evidence type="ECO:0000256" key="1">
    <source>
        <dbReference type="ARBA" id="ARBA00005817"/>
    </source>
</evidence>